<sequence>MIQQWKHSGRLTDTPSSKEIEHGKLARRAAAEGCVLLKNEGILPLRISDPIALFGGGAGKTIKGGIGSGDVNNRKTVSIYEGLMEAGATITSTSWIEDYQKRYSDARNTWKEVILEAARHVENHFDAYAAHPFMMPEGRDILESDLSGASAAIYVVSRIAGEGKDRRLQEGDYYLSGKEKEDLLFLNRCHIPTVLIINAGGPVEITDILEEAVCIKAVLNVSQPGQEAGHAVADILFGKISPSGRLTSTWARRYSDYPYSDSYSYLNGDLEKEEYKEGIYVGYRYFDSFEVEPLFPFGYGLSYTEFDTEFLDIEISDGKIRAKVRIKNTGMNYPGKEIVQIYITLPQNGEAREYQRLAGFAKTDVLAPGECQELTVEVDQSQLAVFSKKAQGWIVEAGYYGIWTGKSSADRKQQAFLVVEKEAMLCKTYPIGEKETDYGELLPPESLKARAEQWTRVGKQLNLPEYGFLPVKEVITQQECALADETYRTEDLIPLLYGNVTKGTSTLGSAGTRVPGSAGETSEELEKSAGIRSLIMADGPAGLRLRQCYQVDRKTDTVYGVGVLGTLENGFLEPMEYHEDADTYYQFCTAFPVGTALAQTWNLELIEEFGRAVAEEMREYYVDLWLAPGLNIHRNPLCGRNFEYYSEDPLVSGLVAAAVTDGVQSMSGCAVTIKHFACNNQEDNRMGVDSRVSEKALREIYLRGFEIAVKKSSPLAIMTSYNLVNGVHAAANYELCTTVAREEWGFQGLIMSDWNTTVPEDGTIPWQCAAAGNDVIMPGNMNDDVDIRRALEEGRLSENKIRMSAGRVISLVKKLDEKK</sequence>
<dbReference type="Gene3D" id="3.20.20.300">
    <property type="entry name" value="Glycoside hydrolase, family 3, N-terminal domain"/>
    <property type="match status" value="1"/>
</dbReference>
<name>A0A939BGG2_9CLOT</name>
<proteinExistence type="inferred from homology"/>
<keyword evidence="2 5" id="KW-0378">Hydrolase</keyword>
<reference evidence="5" key="2">
    <citation type="journal article" date="2021" name="Sci. Rep.">
        <title>The distribution of antibiotic resistance genes in chicken gut microbiota commensals.</title>
        <authorList>
            <person name="Juricova H."/>
            <person name="Matiasovicova J."/>
            <person name="Kubasova T."/>
            <person name="Cejkova D."/>
            <person name="Rychlik I."/>
        </authorList>
    </citation>
    <scope>NUCLEOTIDE SEQUENCE</scope>
    <source>
        <strain evidence="5">An582</strain>
    </source>
</reference>
<dbReference type="Pfam" id="PF00933">
    <property type="entry name" value="Glyco_hydro_3"/>
    <property type="match status" value="1"/>
</dbReference>
<dbReference type="InterPro" id="IPR036962">
    <property type="entry name" value="Glyco_hydro_3_N_sf"/>
</dbReference>
<dbReference type="Pfam" id="PF14310">
    <property type="entry name" value="Fn3-like"/>
    <property type="match status" value="1"/>
</dbReference>
<evidence type="ECO:0000256" key="3">
    <source>
        <dbReference type="SAM" id="MobiDB-lite"/>
    </source>
</evidence>
<evidence type="ECO:0000256" key="2">
    <source>
        <dbReference type="ARBA" id="ARBA00022801"/>
    </source>
</evidence>
<dbReference type="AlphaFoldDB" id="A0A939BGG2"/>
<dbReference type="SUPFAM" id="SSF51445">
    <property type="entry name" value="(Trans)glycosidases"/>
    <property type="match status" value="1"/>
</dbReference>
<gene>
    <name evidence="5" type="ORF">H6A20_11990</name>
</gene>
<dbReference type="SMART" id="SM01217">
    <property type="entry name" value="Fn3_like"/>
    <property type="match status" value="1"/>
</dbReference>
<evidence type="ECO:0000259" key="4">
    <source>
        <dbReference type="SMART" id="SM01217"/>
    </source>
</evidence>
<dbReference type="Gene3D" id="3.40.50.1700">
    <property type="entry name" value="Glycoside hydrolase family 3 C-terminal domain"/>
    <property type="match status" value="1"/>
</dbReference>
<dbReference type="Gene3D" id="2.60.40.10">
    <property type="entry name" value="Immunoglobulins"/>
    <property type="match status" value="1"/>
</dbReference>
<dbReference type="InterPro" id="IPR026891">
    <property type="entry name" value="Fn3-like"/>
</dbReference>
<feature type="domain" description="Fibronectin type III-like" evidence="4">
    <location>
        <begin position="337"/>
        <end position="408"/>
    </location>
</feature>
<dbReference type="RefSeq" id="WP_204907358.1">
    <property type="nucleotide sequence ID" value="NZ_JACJKS010000024.1"/>
</dbReference>
<feature type="region of interest" description="Disordered" evidence="3">
    <location>
        <begin position="1"/>
        <end position="22"/>
    </location>
</feature>
<dbReference type="GO" id="GO:0004553">
    <property type="term" value="F:hydrolase activity, hydrolyzing O-glycosyl compounds"/>
    <property type="evidence" value="ECO:0007669"/>
    <property type="project" value="InterPro"/>
</dbReference>
<comment type="caution">
    <text evidence="5">The sequence shown here is derived from an EMBL/GenBank/DDBJ whole genome shotgun (WGS) entry which is preliminary data.</text>
</comment>
<dbReference type="InterPro" id="IPR050288">
    <property type="entry name" value="Cellulose_deg_GH3"/>
</dbReference>
<dbReference type="Proteomes" id="UP000705508">
    <property type="component" value="Unassembled WGS sequence"/>
</dbReference>
<dbReference type="InterPro" id="IPR036881">
    <property type="entry name" value="Glyco_hydro_3_C_sf"/>
</dbReference>
<reference evidence="5" key="1">
    <citation type="submission" date="2020-08" db="EMBL/GenBank/DDBJ databases">
        <authorList>
            <person name="Cejkova D."/>
            <person name="Kubasova T."/>
            <person name="Jahodarova E."/>
            <person name="Rychlik I."/>
        </authorList>
    </citation>
    <scope>NUCLEOTIDE SEQUENCE</scope>
    <source>
        <strain evidence="5">An582</strain>
    </source>
</reference>
<dbReference type="EMBL" id="JACJKS010000024">
    <property type="protein sequence ID" value="MBM6949357.1"/>
    <property type="molecule type" value="Genomic_DNA"/>
</dbReference>
<feature type="compositionally biased region" description="Polar residues" evidence="3">
    <location>
        <begin position="1"/>
        <end position="15"/>
    </location>
</feature>
<dbReference type="PANTHER" id="PTHR42715:SF10">
    <property type="entry name" value="BETA-GLUCOSIDASE"/>
    <property type="match status" value="1"/>
</dbReference>
<protein>
    <submittedName>
        <fullName evidence="5">Glycoside hydrolase family 3 C-terminal domain-containing protein</fullName>
    </submittedName>
</protein>
<accession>A0A939BGG2</accession>
<comment type="similarity">
    <text evidence="1">Belongs to the glycosyl hydrolase 3 family.</text>
</comment>
<dbReference type="GO" id="GO:0005975">
    <property type="term" value="P:carbohydrate metabolic process"/>
    <property type="evidence" value="ECO:0007669"/>
    <property type="project" value="InterPro"/>
</dbReference>
<dbReference type="InterPro" id="IPR017853">
    <property type="entry name" value="GH"/>
</dbReference>
<dbReference type="PANTHER" id="PTHR42715">
    <property type="entry name" value="BETA-GLUCOSIDASE"/>
    <property type="match status" value="1"/>
</dbReference>
<evidence type="ECO:0000256" key="1">
    <source>
        <dbReference type="ARBA" id="ARBA00005336"/>
    </source>
</evidence>
<dbReference type="PRINTS" id="PR00133">
    <property type="entry name" value="GLHYDRLASE3"/>
</dbReference>
<evidence type="ECO:0000313" key="5">
    <source>
        <dbReference type="EMBL" id="MBM6949357.1"/>
    </source>
</evidence>
<dbReference type="InterPro" id="IPR002772">
    <property type="entry name" value="Glyco_hydro_3_C"/>
</dbReference>
<evidence type="ECO:0000313" key="6">
    <source>
        <dbReference type="Proteomes" id="UP000705508"/>
    </source>
</evidence>
<dbReference type="InterPro" id="IPR001764">
    <property type="entry name" value="Glyco_hydro_3_N"/>
</dbReference>
<organism evidence="5 6">
    <name type="scientific">Mordavella massiliensis</name>
    <dbReference type="NCBI Taxonomy" id="1871024"/>
    <lineage>
        <taxon>Bacteria</taxon>
        <taxon>Bacillati</taxon>
        <taxon>Bacillota</taxon>
        <taxon>Clostridia</taxon>
        <taxon>Eubacteriales</taxon>
        <taxon>Clostridiaceae</taxon>
        <taxon>Mordavella</taxon>
    </lineage>
</organism>
<dbReference type="Pfam" id="PF01915">
    <property type="entry name" value="Glyco_hydro_3_C"/>
    <property type="match status" value="1"/>
</dbReference>
<dbReference type="SUPFAM" id="SSF52279">
    <property type="entry name" value="Beta-D-glucan exohydrolase, C-terminal domain"/>
    <property type="match status" value="1"/>
</dbReference>
<dbReference type="InterPro" id="IPR013783">
    <property type="entry name" value="Ig-like_fold"/>
</dbReference>